<keyword evidence="4" id="KW-0813">Transport</keyword>
<evidence type="ECO:0000256" key="8">
    <source>
        <dbReference type="ARBA" id="ARBA00022927"/>
    </source>
</evidence>
<evidence type="ECO:0000256" key="2">
    <source>
        <dbReference type="ARBA" id="ARBA00010004"/>
    </source>
</evidence>
<dbReference type="NCBIfam" id="TIGR02473">
    <property type="entry name" value="flagell_FliJ"/>
    <property type="match status" value="1"/>
</dbReference>
<dbReference type="RefSeq" id="WP_244708413.1">
    <property type="nucleotide sequence ID" value="NZ_CP095073.1"/>
</dbReference>
<protein>
    <recommendedName>
        <fullName evidence="3">Flagellar FliJ protein</fullName>
    </recommendedName>
</protein>
<gene>
    <name evidence="11" type="primary">fliJ</name>
    <name evidence="11" type="ORF">MUN89_13985</name>
</gene>
<dbReference type="InterPro" id="IPR012823">
    <property type="entry name" value="Flagell_FliJ"/>
</dbReference>
<keyword evidence="7" id="KW-1005">Bacterial flagellum biogenesis</keyword>
<keyword evidence="8" id="KW-0653">Protein transport</keyword>
<evidence type="ECO:0000256" key="7">
    <source>
        <dbReference type="ARBA" id="ARBA00022795"/>
    </source>
</evidence>
<proteinExistence type="inferred from homology"/>
<keyword evidence="6" id="KW-0145">Chemotaxis</keyword>
<organism evidence="11 12">
    <name type="scientific">Halobacillus salinarum</name>
    <dbReference type="NCBI Taxonomy" id="2932257"/>
    <lineage>
        <taxon>Bacteria</taxon>
        <taxon>Bacillati</taxon>
        <taxon>Bacillota</taxon>
        <taxon>Bacilli</taxon>
        <taxon>Bacillales</taxon>
        <taxon>Bacillaceae</taxon>
        <taxon>Halobacillus</taxon>
    </lineage>
</organism>
<dbReference type="EMBL" id="CP095073">
    <property type="protein sequence ID" value="UOQ43053.1"/>
    <property type="molecule type" value="Genomic_DNA"/>
</dbReference>
<keyword evidence="11" id="KW-0282">Flagellum</keyword>
<comment type="similarity">
    <text evidence="2">Belongs to the FliJ family.</text>
</comment>
<keyword evidence="12" id="KW-1185">Reference proteome</keyword>
<evidence type="ECO:0000256" key="6">
    <source>
        <dbReference type="ARBA" id="ARBA00022500"/>
    </source>
</evidence>
<evidence type="ECO:0000256" key="10">
    <source>
        <dbReference type="ARBA" id="ARBA00023225"/>
    </source>
</evidence>
<name>A0ABY4EGN6_9BACI</name>
<evidence type="ECO:0000313" key="12">
    <source>
        <dbReference type="Proteomes" id="UP000831787"/>
    </source>
</evidence>
<keyword evidence="10" id="KW-1006">Bacterial flagellum protein export</keyword>
<dbReference type="Proteomes" id="UP000831787">
    <property type="component" value="Chromosome"/>
</dbReference>
<evidence type="ECO:0000256" key="1">
    <source>
        <dbReference type="ARBA" id="ARBA00004413"/>
    </source>
</evidence>
<dbReference type="InterPro" id="IPR053716">
    <property type="entry name" value="Flag_assembly_chemotaxis_eff"/>
</dbReference>
<keyword evidence="11" id="KW-0969">Cilium</keyword>
<keyword evidence="5" id="KW-1003">Cell membrane</keyword>
<evidence type="ECO:0000256" key="5">
    <source>
        <dbReference type="ARBA" id="ARBA00022475"/>
    </source>
</evidence>
<dbReference type="Pfam" id="PF02050">
    <property type="entry name" value="FliJ"/>
    <property type="match status" value="1"/>
</dbReference>
<evidence type="ECO:0000256" key="3">
    <source>
        <dbReference type="ARBA" id="ARBA00020392"/>
    </source>
</evidence>
<comment type="subcellular location">
    <subcellularLocation>
        <location evidence="1">Cell membrane</location>
        <topology evidence="1">Peripheral membrane protein</topology>
        <orientation evidence="1">Cytoplasmic side</orientation>
    </subcellularLocation>
</comment>
<evidence type="ECO:0000313" key="11">
    <source>
        <dbReference type="EMBL" id="UOQ43053.1"/>
    </source>
</evidence>
<sequence>MARIETFQKIKDLKERDKNEHMKAYRRSVESFEQVATELYETLKEKEQAEDNFYLSLEQKKVPAVSFIQHQQYIQRLDEKAEFLQPRVQTARTTMESSQAKLTDAHVEMKKFQKLIERRIEKDEQGVKEAEAKHMDELSMNQFLNYKNR</sequence>
<accession>A0ABY4EGN6</accession>
<keyword evidence="11" id="KW-0966">Cell projection</keyword>
<evidence type="ECO:0000256" key="4">
    <source>
        <dbReference type="ARBA" id="ARBA00022448"/>
    </source>
</evidence>
<reference evidence="11 12" key="1">
    <citation type="submission" date="2022-04" db="EMBL/GenBank/DDBJ databases">
        <title>Halobacillus sp. isolated from saltern.</title>
        <authorList>
            <person name="Won M."/>
            <person name="Lee C.-M."/>
            <person name="Woen H.-Y."/>
            <person name="Kwon S.-W."/>
        </authorList>
    </citation>
    <scope>NUCLEOTIDE SEQUENCE [LARGE SCALE GENOMIC DNA]</scope>
    <source>
        <strain evidence="11 12">SSBR10-3</strain>
    </source>
</reference>
<evidence type="ECO:0000256" key="9">
    <source>
        <dbReference type="ARBA" id="ARBA00023136"/>
    </source>
</evidence>
<dbReference type="Gene3D" id="1.10.287.1700">
    <property type="match status" value="1"/>
</dbReference>
<keyword evidence="9" id="KW-0472">Membrane</keyword>